<name>A0ACB9SP58_HOLOL</name>
<reference evidence="1" key="1">
    <citation type="submission" date="2022-04" db="EMBL/GenBank/DDBJ databases">
        <title>Chromosome-scale genome assembly of Holotrichia oblita Faldermann.</title>
        <authorList>
            <person name="Rongchong L."/>
        </authorList>
    </citation>
    <scope>NUCLEOTIDE SEQUENCE</scope>
    <source>
        <strain evidence="1">81SQS9</strain>
    </source>
</reference>
<sequence>MPPRREPLPPMPSIGLRGPPSSGMRGAMSESTFGRGSSDYGMFSRRSPPPSGTLPGSRRMYEDFSRDSFDDRRPGMRGPSPSRRYAPY</sequence>
<keyword evidence="2" id="KW-1185">Reference proteome</keyword>
<dbReference type="Proteomes" id="UP001056778">
    <property type="component" value="Chromosome 8"/>
</dbReference>
<evidence type="ECO:0000313" key="1">
    <source>
        <dbReference type="EMBL" id="KAI4456558.1"/>
    </source>
</evidence>
<organism evidence="1 2">
    <name type="scientific">Holotrichia oblita</name>
    <name type="common">Chafer beetle</name>
    <dbReference type="NCBI Taxonomy" id="644536"/>
    <lineage>
        <taxon>Eukaryota</taxon>
        <taxon>Metazoa</taxon>
        <taxon>Ecdysozoa</taxon>
        <taxon>Arthropoda</taxon>
        <taxon>Hexapoda</taxon>
        <taxon>Insecta</taxon>
        <taxon>Pterygota</taxon>
        <taxon>Neoptera</taxon>
        <taxon>Endopterygota</taxon>
        <taxon>Coleoptera</taxon>
        <taxon>Polyphaga</taxon>
        <taxon>Scarabaeiformia</taxon>
        <taxon>Scarabaeidae</taxon>
        <taxon>Melolonthinae</taxon>
        <taxon>Holotrichia</taxon>
    </lineage>
</organism>
<proteinExistence type="predicted"/>
<protein>
    <submittedName>
        <fullName evidence="1">Uncharacterized protein</fullName>
    </submittedName>
</protein>
<gene>
    <name evidence="1" type="ORF">MML48_8g00012843</name>
</gene>
<comment type="caution">
    <text evidence="1">The sequence shown here is derived from an EMBL/GenBank/DDBJ whole genome shotgun (WGS) entry which is preliminary data.</text>
</comment>
<dbReference type="EMBL" id="CM043022">
    <property type="protein sequence ID" value="KAI4456558.1"/>
    <property type="molecule type" value="Genomic_DNA"/>
</dbReference>
<evidence type="ECO:0000313" key="2">
    <source>
        <dbReference type="Proteomes" id="UP001056778"/>
    </source>
</evidence>
<accession>A0ACB9SP58</accession>